<accession>A0A7R8CE01</accession>
<feature type="compositionally biased region" description="Basic residues" evidence="2">
    <location>
        <begin position="235"/>
        <end position="252"/>
    </location>
</feature>
<dbReference type="Proteomes" id="UP000675881">
    <property type="component" value="Chromosome 10"/>
</dbReference>
<feature type="coiled-coil region" evidence="1">
    <location>
        <begin position="148"/>
        <end position="175"/>
    </location>
</feature>
<feature type="region of interest" description="Disordered" evidence="2">
    <location>
        <begin position="224"/>
        <end position="254"/>
    </location>
</feature>
<gene>
    <name evidence="3" type="ORF">LSAA_2732</name>
</gene>
<name>A0A7R8CE01_LEPSM</name>
<protein>
    <submittedName>
        <fullName evidence="3">(salmon louse) hypothetical protein</fullName>
    </submittedName>
</protein>
<organism evidence="3 4">
    <name type="scientific">Lepeophtheirus salmonis</name>
    <name type="common">Salmon louse</name>
    <name type="synonym">Caligus salmonis</name>
    <dbReference type="NCBI Taxonomy" id="72036"/>
    <lineage>
        <taxon>Eukaryota</taxon>
        <taxon>Metazoa</taxon>
        <taxon>Ecdysozoa</taxon>
        <taxon>Arthropoda</taxon>
        <taxon>Crustacea</taxon>
        <taxon>Multicrustacea</taxon>
        <taxon>Hexanauplia</taxon>
        <taxon>Copepoda</taxon>
        <taxon>Siphonostomatoida</taxon>
        <taxon>Caligidae</taxon>
        <taxon>Lepeophtheirus</taxon>
    </lineage>
</organism>
<keyword evidence="1" id="KW-0175">Coiled coil</keyword>
<feature type="region of interest" description="Disordered" evidence="2">
    <location>
        <begin position="81"/>
        <end position="108"/>
    </location>
</feature>
<evidence type="ECO:0000256" key="1">
    <source>
        <dbReference type="SAM" id="Coils"/>
    </source>
</evidence>
<proteinExistence type="predicted"/>
<reference evidence="3" key="1">
    <citation type="submission" date="2021-02" db="EMBL/GenBank/DDBJ databases">
        <authorList>
            <person name="Bekaert M."/>
        </authorList>
    </citation>
    <scope>NUCLEOTIDE SEQUENCE</scope>
    <source>
        <strain evidence="3">IoA-00</strain>
    </source>
</reference>
<evidence type="ECO:0000313" key="3">
    <source>
        <dbReference type="EMBL" id="CAF2791046.1"/>
    </source>
</evidence>
<dbReference type="AlphaFoldDB" id="A0A7R8CE01"/>
<keyword evidence="4" id="KW-1185">Reference proteome</keyword>
<evidence type="ECO:0000313" key="4">
    <source>
        <dbReference type="Proteomes" id="UP000675881"/>
    </source>
</evidence>
<dbReference type="EMBL" id="HG994589">
    <property type="protein sequence ID" value="CAF2791046.1"/>
    <property type="molecule type" value="Genomic_DNA"/>
</dbReference>
<evidence type="ECO:0000256" key="2">
    <source>
        <dbReference type="SAM" id="MobiDB-lite"/>
    </source>
</evidence>
<sequence>MESLVKSSDFAVIDSQTESFGSVDDIEDHLPSHLLEEDDLMSEGTTVMLFNIFTPEEVSFLSSLVGEDVVEELKENNVLLETQEESKKHGFESTEEEEGSSTDYPKDNIFEQRENTMKNMLNRLSDKYKKRLDDNSFHKESISSSDSNSEEKEKIKKMKVMIENLRAKLENSGKNDLNESSSYSAQRRTFENILGSKLRNLNSGIHRVDLEDILESELKLSNNKRLEDPIPPPHASKRQAPRLHPKLTHKRPQTSIVHRPSMNLKKQIKPIQDKVNPRAVAYRSLPLIDRYQTSPWPRTMSKSNVRSLPLYQHTPGPKVHTVGFDENPITKELPLQKPAPLISSDPFPDTKETSPLSLSIGEAICKARSSTCSSCATICSSDENQSTIFSFSNASYASTYNQNSNNFILPYNALKF</sequence>